<dbReference type="PANTHER" id="PTHR48097:SF5">
    <property type="entry name" value="LOW SPECIFICITY L-THREONINE ALDOLASE"/>
    <property type="match status" value="1"/>
</dbReference>
<comment type="similarity">
    <text evidence="2">Belongs to the threonine aldolase family.</text>
</comment>
<organism evidence="5 6">
    <name type="scientific">Leucobacter komagatae</name>
    <dbReference type="NCBI Taxonomy" id="55969"/>
    <lineage>
        <taxon>Bacteria</taxon>
        <taxon>Bacillati</taxon>
        <taxon>Actinomycetota</taxon>
        <taxon>Actinomycetes</taxon>
        <taxon>Micrococcales</taxon>
        <taxon>Microbacteriaceae</taxon>
        <taxon>Leucobacter</taxon>
    </lineage>
</organism>
<comment type="cofactor">
    <cofactor evidence="1">
        <name>pyridoxal 5'-phosphate</name>
        <dbReference type="ChEBI" id="CHEBI:597326"/>
    </cofactor>
</comment>
<dbReference type="InterPro" id="IPR015421">
    <property type="entry name" value="PyrdxlP-dep_Trfase_major"/>
</dbReference>
<evidence type="ECO:0000313" key="5">
    <source>
        <dbReference type="EMBL" id="TQL43881.1"/>
    </source>
</evidence>
<proteinExistence type="inferred from homology"/>
<reference evidence="5 6" key="1">
    <citation type="submission" date="2019-06" db="EMBL/GenBank/DDBJ databases">
        <title>Sequencing the genomes of 1000 actinobacteria strains.</title>
        <authorList>
            <person name="Klenk H.-P."/>
        </authorList>
    </citation>
    <scope>NUCLEOTIDE SEQUENCE [LARGE SCALE GENOMIC DNA]</scope>
    <source>
        <strain evidence="5 6">DSM 8803</strain>
    </source>
</reference>
<dbReference type="InterPro" id="IPR015422">
    <property type="entry name" value="PyrdxlP-dep_Trfase_small"/>
</dbReference>
<accession>A0A542Y718</accession>
<dbReference type="Proteomes" id="UP000319094">
    <property type="component" value="Unassembled WGS sequence"/>
</dbReference>
<keyword evidence="3" id="KW-0663">Pyridoxal phosphate</keyword>
<dbReference type="Pfam" id="PF01212">
    <property type="entry name" value="Beta_elim_lyase"/>
    <property type="match status" value="1"/>
</dbReference>
<evidence type="ECO:0000256" key="2">
    <source>
        <dbReference type="ARBA" id="ARBA00006966"/>
    </source>
</evidence>
<dbReference type="Gene3D" id="3.90.1150.10">
    <property type="entry name" value="Aspartate Aminotransferase, domain 1"/>
    <property type="match status" value="1"/>
</dbReference>
<dbReference type="AlphaFoldDB" id="A0A542Y718"/>
<feature type="domain" description="Aromatic amino acid beta-eliminating lyase/threonine aldolase" evidence="4">
    <location>
        <begin position="13"/>
        <end position="301"/>
    </location>
</feature>
<keyword evidence="6" id="KW-1185">Reference proteome</keyword>
<dbReference type="GO" id="GO:0016829">
    <property type="term" value="F:lyase activity"/>
    <property type="evidence" value="ECO:0007669"/>
    <property type="project" value="InterPro"/>
</dbReference>
<dbReference type="GO" id="GO:0006520">
    <property type="term" value="P:amino acid metabolic process"/>
    <property type="evidence" value="ECO:0007669"/>
    <property type="project" value="InterPro"/>
</dbReference>
<dbReference type="STRING" id="55969.SD72_10795"/>
<protein>
    <submittedName>
        <fullName evidence="5">L-threonine aldolase</fullName>
    </submittedName>
</protein>
<dbReference type="RefSeq" id="WP_246055833.1">
    <property type="nucleotide sequence ID" value="NZ_BAAAUY010000001.1"/>
</dbReference>
<dbReference type="EMBL" id="VFON01000001">
    <property type="protein sequence ID" value="TQL43881.1"/>
    <property type="molecule type" value="Genomic_DNA"/>
</dbReference>
<gene>
    <name evidence="5" type="ORF">FB468_1918</name>
</gene>
<evidence type="ECO:0000259" key="4">
    <source>
        <dbReference type="Pfam" id="PF01212"/>
    </source>
</evidence>
<evidence type="ECO:0000313" key="6">
    <source>
        <dbReference type="Proteomes" id="UP000319094"/>
    </source>
</evidence>
<name>A0A542Y718_9MICO</name>
<evidence type="ECO:0000256" key="3">
    <source>
        <dbReference type="ARBA" id="ARBA00022898"/>
    </source>
</evidence>
<comment type="caution">
    <text evidence="5">The sequence shown here is derived from an EMBL/GenBank/DDBJ whole genome shotgun (WGS) entry which is preliminary data.</text>
</comment>
<dbReference type="PANTHER" id="PTHR48097">
    <property type="entry name" value="L-THREONINE ALDOLASE-RELATED"/>
    <property type="match status" value="1"/>
</dbReference>
<dbReference type="Gene3D" id="3.40.640.10">
    <property type="entry name" value="Type I PLP-dependent aspartate aminotransferase-like (Major domain)"/>
    <property type="match status" value="1"/>
</dbReference>
<sequence>MTDTSPALHPHAFASDNWAGVHPEVMEAIVAANVGHAVAYGGDSWTAELQGHARRLFGPEAEIFPVFNGSGANVLALQSAIPRWGAVICAATAHVNTDETGAPEKTGGLKLLQVETPDGKLTPELVDREAWGWGSQHRAQPLAVTISQTTELGTCYTADEIRALADHAHEHGMLLHIDGSRISAAAAHLGTNLAAISSDAGADLLSLGATKSGALGAEAVVLLRQGVGAGIDYLRKIDLQLSSKMRFASAQLNALYGGDLWLRSASHSNAMAARLAAGIEATAAAGVRIAYPVQSNAVFVELPEATAQRAQQRFAFGAWPTQPSLYRLMCAWDTTEADVDELVALLAGNQG</sequence>
<dbReference type="SUPFAM" id="SSF53383">
    <property type="entry name" value="PLP-dependent transferases"/>
    <property type="match status" value="1"/>
</dbReference>
<dbReference type="InterPro" id="IPR015424">
    <property type="entry name" value="PyrdxlP-dep_Trfase"/>
</dbReference>
<evidence type="ECO:0000256" key="1">
    <source>
        <dbReference type="ARBA" id="ARBA00001933"/>
    </source>
</evidence>
<dbReference type="InterPro" id="IPR001597">
    <property type="entry name" value="ArAA_b-elim_lyase/Thr_aldolase"/>
</dbReference>